<dbReference type="Proteomes" id="UP000625804">
    <property type="component" value="Unassembled WGS sequence"/>
</dbReference>
<gene>
    <name evidence="1" type="ORF">HR057_11000</name>
</gene>
<evidence type="ECO:0000313" key="2">
    <source>
        <dbReference type="Proteomes" id="UP000625804"/>
    </source>
</evidence>
<dbReference type="AlphaFoldDB" id="A0A8J8K8S5"/>
<comment type="caution">
    <text evidence="1">The sequence shown here is derived from an EMBL/GenBank/DDBJ whole genome shotgun (WGS) entry which is preliminary data.</text>
</comment>
<sequence>MRWTSQDIKMYMQAKEYIDTIVIPLIPISLQNDASEICEMGEFTSILASELEREYKGRLLVLPAFTYLREEESFSLIERLNKWSQKLDGEGSKHVLFLTSDPQWKLNEKDLLGTLIWVPSISFTDLDKKYIEQVVKSQLKSIQTVVISLWGKEM</sequence>
<organism evidence="1 2">
    <name type="scientific">Calidifontibacillus erzurumensis</name>
    <dbReference type="NCBI Taxonomy" id="2741433"/>
    <lineage>
        <taxon>Bacteria</taxon>
        <taxon>Bacillati</taxon>
        <taxon>Bacillota</taxon>
        <taxon>Bacilli</taxon>
        <taxon>Bacillales</taxon>
        <taxon>Bacillaceae</taxon>
        <taxon>Calidifontibacillus/Schinkia group</taxon>
        <taxon>Calidifontibacillus</taxon>
    </lineage>
</organism>
<keyword evidence="2" id="KW-1185">Reference proteome</keyword>
<accession>A0A8J8K8S5</accession>
<name>A0A8J8K8S5_9BACI</name>
<dbReference type="EMBL" id="JABTTE010000014">
    <property type="protein sequence ID" value="NSL52281.1"/>
    <property type="molecule type" value="Genomic_DNA"/>
</dbReference>
<dbReference type="Pfam" id="PF10673">
    <property type="entry name" value="DUF2487"/>
    <property type="match status" value="1"/>
</dbReference>
<dbReference type="RefSeq" id="WP_173731484.1">
    <property type="nucleotide sequence ID" value="NZ_JABTTE010000014.1"/>
</dbReference>
<proteinExistence type="predicted"/>
<protein>
    <submittedName>
        <fullName evidence="1">YpiF family protein</fullName>
    </submittedName>
</protein>
<dbReference type="InterPro" id="IPR019615">
    <property type="entry name" value="DUF2487"/>
</dbReference>
<evidence type="ECO:0000313" key="1">
    <source>
        <dbReference type="EMBL" id="NSL52281.1"/>
    </source>
</evidence>
<reference evidence="1" key="1">
    <citation type="submission" date="2020-06" db="EMBL/GenBank/DDBJ databases">
        <title>A novel thermopfilic bacterium from Erzurum, Turkey.</title>
        <authorList>
            <person name="Adiguzel A."/>
            <person name="Ay H."/>
            <person name="Baltaci M.O."/>
        </authorList>
    </citation>
    <scope>NUCLEOTIDE SEQUENCE</scope>
    <source>
        <strain evidence="1">P2</strain>
    </source>
</reference>